<dbReference type="AlphaFoldDB" id="A0AA88AKV6"/>
<proteinExistence type="predicted"/>
<sequence length="138" mass="15556">MAIVVLEAYDSQQCNQDKTAKLNNEARPPVPMIGNPKRFKPNDAEMGVADRRDEEVADEDGQPRRTQTTTLNSGAKVTDNLLSRMRELEITVNSEPCEEVEEVTHPFTVEVMTIPIPDKFKLPTMPLYDGMTDPDDHQ</sequence>
<dbReference type="Proteomes" id="UP001187192">
    <property type="component" value="Unassembled WGS sequence"/>
</dbReference>
<gene>
    <name evidence="2" type="ORF">TIFTF001_022916</name>
</gene>
<name>A0AA88AKV6_FICCA</name>
<comment type="caution">
    <text evidence="2">The sequence shown here is derived from an EMBL/GenBank/DDBJ whole genome shotgun (WGS) entry which is preliminary data.</text>
</comment>
<keyword evidence="3" id="KW-1185">Reference proteome</keyword>
<protein>
    <submittedName>
        <fullName evidence="2">Uncharacterized protein</fullName>
    </submittedName>
</protein>
<evidence type="ECO:0000313" key="3">
    <source>
        <dbReference type="Proteomes" id="UP001187192"/>
    </source>
</evidence>
<dbReference type="EMBL" id="BTGU01000048">
    <property type="protein sequence ID" value="GMN53775.1"/>
    <property type="molecule type" value="Genomic_DNA"/>
</dbReference>
<feature type="region of interest" description="Disordered" evidence="1">
    <location>
        <begin position="19"/>
        <end position="68"/>
    </location>
</feature>
<evidence type="ECO:0000256" key="1">
    <source>
        <dbReference type="SAM" id="MobiDB-lite"/>
    </source>
</evidence>
<reference evidence="2" key="1">
    <citation type="submission" date="2023-07" db="EMBL/GenBank/DDBJ databases">
        <title>draft genome sequence of fig (Ficus carica).</title>
        <authorList>
            <person name="Takahashi T."/>
            <person name="Nishimura K."/>
        </authorList>
    </citation>
    <scope>NUCLEOTIDE SEQUENCE</scope>
</reference>
<accession>A0AA88AKV6</accession>
<feature type="compositionally biased region" description="Basic and acidic residues" evidence="1">
    <location>
        <begin position="40"/>
        <end position="54"/>
    </location>
</feature>
<organism evidence="2 3">
    <name type="scientific">Ficus carica</name>
    <name type="common">Common fig</name>
    <dbReference type="NCBI Taxonomy" id="3494"/>
    <lineage>
        <taxon>Eukaryota</taxon>
        <taxon>Viridiplantae</taxon>
        <taxon>Streptophyta</taxon>
        <taxon>Embryophyta</taxon>
        <taxon>Tracheophyta</taxon>
        <taxon>Spermatophyta</taxon>
        <taxon>Magnoliopsida</taxon>
        <taxon>eudicotyledons</taxon>
        <taxon>Gunneridae</taxon>
        <taxon>Pentapetalae</taxon>
        <taxon>rosids</taxon>
        <taxon>fabids</taxon>
        <taxon>Rosales</taxon>
        <taxon>Moraceae</taxon>
        <taxon>Ficeae</taxon>
        <taxon>Ficus</taxon>
    </lineage>
</organism>
<evidence type="ECO:0000313" key="2">
    <source>
        <dbReference type="EMBL" id="GMN53775.1"/>
    </source>
</evidence>